<dbReference type="InterPro" id="IPR024864">
    <property type="entry name" value="Nup54/Nup57/Nup44"/>
</dbReference>
<gene>
    <name evidence="7" type="ORF">SeLEV6574_g01713</name>
    <name evidence="6" type="ORF">SeMB42_g02975</name>
</gene>
<evidence type="ECO:0000256" key="1">
    <source>
        <dbReference type="ARBA" id="ARBA00004123"/>
    </source>
</evidence>
<protein>
    <recommendedName>
        <fullName evidence="5">Nucleoporin Nup54 alpha-helical domain-containing protein</fullName>
    </recommendedName>
</protein>
<dbReference type="InterPro" id="IPR025574">
    <property type="entry name" value="Nucleoporin_FG_rpt"/>
</dbReference>
<evidence type="ECO:0000313" key="7">
    <source>
        <dbReference type="EMBL" id="TPX49043.1"/>
    </source>
</evidence>
<organism evidence="7 9">
    <name type="scientific">Synchytrium endobioticum</name>
    <dbReference type="NCBI Taxonomy" id="286115"/>
    <lineage>
        <taxon>Eukaryota</taxon>
        <taxon>Fungi</taxon>
        <taxon>Fungi incertae sedis</taxon>
        <taxon>Chytridiomycota</taxon>
        <taxon>Chytridiomycota incertae sedis</taxon>
        <taxon>Chytridiomycetes</taxon>
        <taxon>Synchytriales</taxon>
        <taxon>Synchytriaceae</taxon>
        <taxon>Synchytrium</taxon>
    </lineage>
</organism>
<dbReference type="OrthoDB" id="6162375at2759"/>
<dbReference type="EMBL" id="QEAM01000041">
    <property type="protein sequence ID" value="TPX49043.1"/>
    <property type="molecule type" value="Genomic_DNA"/>
</dbReference>
<dbReference type="GO" id="GO:0006999">
    <property type="term" value="P:nuclear pore organization"/>
    <property type="evidence" value="ECO:0007669"/>
    <property type="project" value="TreeGrafter"/>
</dbReference>
<comment type="caution">
    <text evidence="7">The sequence shown here is derived from an EMBL/GenBank/DDBJ whole genome shotgun (WGS) entry which is preliminary data.</text>
</comment>
<comment type="subcellular location">
    <subcellularLocation>
        <location evidence="1">Nucleus</location>
    </subcellularLocation>
</comment>
<dbReference type="Proteomes" id="UP000320475">
    <property type="component" value="Unassembled WGS sequence"/>
</dbReference>
<evidence type="ECO:0000256" key="4">
    <source>
        <dbReference type="SAM" id="MobiDB-lite"/>
    </source>
</evidence>
<evidence type="ECO:0000256" key="2">
    <source>
        <dbReference type="ARBA" id="ARBA00022448"/>
    </source>
</evidence>
<proteinExistence type="predicted"/>
<feature type="domain" description="Nucleoporin Nup54 alpha-helical" evidence="5">
    <location>
        <begin position="227"/>
        <end position="342"/>
    </location>
</feature>
<dbReference type="Pfam" id="PF13634">
    <property type="entry name" value="Nucleoporin_FG"/>
    <property type="match status" value="1"/>
</dbReference>
<keyword evidence="2" id="KW-0813">Transport</keyword>
<evidence type="ECO:0000313" key="6">
    <source>
        <dbReference type="EMBL" id="TPX48479.1"/>
    </source>
</evidence>
<evidence type="ECO:0000313" key="9">
    <source>
        <dbReference type="Proteomes" id="UP000320475"/>
    </source>
</evidence>
<name>A0A507DBT6_9FUNG</name>
<accession>A0A507DBT6</accession>
<dbReference type="Pfam" id="PF13874">
    <property type="entry name" value="Nup54"/>
    <property type="match status" value="1"/>
</dbReference>
<dbReference type="VEuPathDB" id="FungiDB:SeMB42_g02975"/>
<dbReference type="GO" id="GO:0044613">
    <property type="term" value="C:nuclear pore central transport channel"/>
    <property type="evidence" value="ECO:0007669"/>
    <property type="project" value="TreeGrafter"/>
</dbReference>
<dbReference type="PANTHER" id="PTHR13000">
    <property type="entry name" value="NUCLEOPORIN P54"/>
    <property type="match status" value="1"/>
</dbReference>
<reference evidence="8 9" key="1">
    <citation type="journal article" date="2019" name="Sci. Rep.">
        <title>Comparative genomics of chytrid fungi reveal insights into the obligate biotrophic and pathogenic lifestyle of Synchytrium endobioticum.</title>
        <authorList>
            <person name="van de Vossenberg B.T.L.H."/>
            <person name="Warris S."/>
            <person name="Nguyen H.D.T."/>
            <person name="van Gent-Pelzer M.P.E."/>
            <person name="Joly D.L."/>
            <person name="van de Geest H.C."/>
            <person name="Bonants P.J.M."/>
            <person name="Smith D.S."/>
            <person name="Levesque C.A."/>
            <person name="van der Lee T.A.J."/>
        </authorList>
    </citation>
    <scope>NUCLEOTIDE SEQUENCE [LARGE SCALE GENOMIC DNA]</scope>
    <source>
        <strain evidence="7 9">LEV6574</strain>
        <strain evidence="6 8">MB42</strain>
    </source>
</reference>
<dbReference type="Gene3D" id="1.20.5.490">
    <property type="entry name" value="Single helix bin"/>
    <property type="match status" value="1"/>
</dbReference>
<dbReference type="PANTHER" id="PTHR13000:SF0">
    <property type="entry name" value="NUCLEOPORIN P54"/>
    <property type="match status" value="1"/>
</dbReference>
<dbReference type="Proteomes" id="UP000317494">
    <property type="component" value="Unassembled WGS sequence"/>
</dbReference>
<evidence type="ECO:0000256" key="3">
    <source>
        <dbReference type="ARBA" id="ARBA00023242"/>
    </source>
</evidence>
<sequence>MFGQPATSQPPSSNMFGQTAVSQPPSSNMFGQPVASQPPSSNMFGQPVASQPPSFNLFGQPVVSQPPSSNLFGQPAASQAPSLGAFGTFGAQQHHPAQPALGIPLLGGNAAAPSMGLGSGAFGGGPGGFGASTMNQQQQQVQQEDWKNPRDVDTAQRIVRSHLPRDMMDQLWMTKQLWDPASKFFIFRHYLLNFVQPSEVKLYQPSENDYMFAWMEKRKSIPQDLADKAVPVQIFGFEGLDNRCRQQRDNNAIHARQVQNLESRVSKMKNHQYLDTTMRLTAYQRKNAELASRIARLMAYSQILRNRSTSIKPEEEAFKARIDAINQRLAHETQIRARIMELGTLIEHMRDDRMDVSTANAPSNGNVERAIAGDVDQLKDVLQEHEKWLASLTAIVKTDTDSVDKIVGDYAEILAPSTSSG</sequence>
<dbReference type="InterPro" id="IPR025712">
    <property type="entry name" value="Nup54_alpha-helical_dom"/>
</dbReference>
<dbReference type="GO" id="GO:0036228">
    <property type="term" value="P:protein localization to nuclear inner membrane"/>
    <property type="evidence" value="ECO:0007669"/>
    <property type="project" value="TreeGrafter"/>
</dbReference>
<dbReference type="STRING" id="286115.A0A507DBT6"/>
<keyword evidence="3" id="KW-0539">Nucleus</keyword>
<evidence type="ECO:0000313" key="8">
    <source>
        <dbReference type="Proteomes" id="UP000317494"/>
    </source>
</evidence>
<keyword evidence="8" id="KW-1185">Reference proteome</keyword>
<dbReference type="GO" id="GO:0006607">
    <property type="term" value="P:NLS-bearing protein import into nucleus"/>
    <property type="evidence" value="ECO:0007669"/>
    <property type="project" value="TreeGrafter"/>
</dbReference>
<dbReference type="GO" id="GO:0017056">
    <property type="term" value="F:structural constituent of nuclear pore"/>
    <property type="evidence" value="ECO:0007669"/>
    <property type="project" value="TreeGrafter"/>
</dbReference>
<dbReference type="EMBL" id="QEAN01000099">
    <property type="protein sequence ID" value="TPX48479.1"/>
    <property type="molecule type" value="Genomic_DNA"/>
</dbReference>
<evidence type="ECO:0000259" key="5">
    <source>
        <dbReference type="Pfam" id="PF13874"/>
    </source>
</evidence>
<dbReference type="AlphaFoldDB" id="A0A507DBT6"/>
<feature type="region of interest" description="Disordered" evidence="4">
    <location>
        <begin position="1"/>
        <end position="50"/>
    </location>
</feature>